<sequence>MGKKSYYPEWFRLASNPVCPTCNRQFDYWADREERSFHIGLISCDIHKGCGSPLPRNLPFFSKISVEVCEVEGCDSARLMGDQKWHPRGKSVILQSKYRINEVHRKVCTKHTKKR</sequence>
<dbReference type="EMBL" id="LCBS01000012">
    <property type="protein sequence ID" value="KKS16826.1"/>
    <property type="molecule type" value="Genomic_DNA"/>
</dbReference>
<accession>A0A0G0Z436</accession>
<protein>
    <submittedName>
        <fullName evidence="1">Uncharacterized protein</fullName>
    </submittedName>
</protein>
<reference evidence="1 2" key="1">
    <citation type="journal article" date="2015" name="Nature">
        <title>rRNA introns, odd ribosomes, and small enigmatic genomes across a large radiation of phyla.</title>
        <authorList>
            <person name="Brown C.T."/>
            <person name="Hug L.A."/>
            <person name="Thomas B.C."/>
            <person name="Sharon I."/>
            <person name="Castelle C.J."/>
            <person name="Singh A."/>
            <person name="Wilkins M.J."/>
            <person name="Williams K.H."/>
            <person name="Banfield J.F."/>
        </authorList>
    </citation>
    <scope>NUCLEOTIDE SEQUENCE [LARGE SCALE GENOMIC DNA]</scope>
</reference>
<comment type="caution">
    <text evidence="1">The sequence shown here is derived from an EMBL/GenBank/DDBJ whole genome shotgun (WGS) entry which is preliminary data.</text>
</comment>
<proteinExistence type="predicted"/>
<dbReference type="AlphaFoldDB" id="A0A0G0Z436"/>
<evidence type="ECO:0000313" key="1">
    <source>
        <dbReference type="EMBL" id="KKS16826.1"/>
    </source>
</evidence>
<dbReference type="Proteomes" id="UP000034163">
    <property type="component" value="Unassembled WGS sequence"/>
</dbReference>
<name>A0A0G0Z436_UNCKA</name>
<evidence type="ECO:0000313" key="2">
    <source>
        <dbReference type="Proteomes" id="UP000034163"/>
    </source>
</evidence>
<gene>
    <name evidence="1" type="ORF">UU72_C0012G0020</name>
</gene>
<organism evidence="1 2">
    <name type="scientific">candidate division WWE3 bacterium GW2011_GWB1_41_6</name>
    <dbReference type="NCBI Taxonomy" id="1619112"/>
    <lineage>
        <taxon>Bacteria</taxon>
        <taxon>Katanobacteria</taxon>
    </lineage>
</organism>